<feature type="domain" description="HTH cro/C1-type" evidence="3">
    <location>
        <begin position="14"/>
        <end position="69"/>
    </location>
</feature>
<feature type="compositionally biased region" description="Low complexity" evidence="1">
    <location>
        <begin position="204"/>
        <end position="233"/>
    </location>
</feature>
<keyword evidence="2" id="KW-0472">Membrane</keyword>
<dbReference type="PROSITE" id="PS50943">
    <property type="entry name" value="HTH_CROC1"/>
    <property type="match status" value="1"/>
</dbReference>
<proteinExistence type="predicted"/>
<dbReference type="Pfam" id="PF13560">
    <property type="entry name" value="HTH_31"/>
    <property type="match status" value="1"/>
</dbReference>
<reference evidence="4 5" key="1">
    <citation type="submission" date="2019-10" db="EMBL/GenBank/DDBJ databases">
        <title>Whole genome shotgun sequence of Streptomyces angustmyceticus NBRC 3934.</title>
        <authorList>
            <person name="Hosoyama A."/>
            <person name="Ichikawa N."/>
            <person name="Kimura A."/>
            <person name="Kitahashi Y."/>
            <person name="Komaki H."/>
            <person name="Uohara A."/>
        </authorList>
    </citation>
    <scope>NUCLEOTIDE SEQUENCE [LARGE SCALE GENOMIC DNA]</scope>
    <source>
        <strain evidence="4 5">NBRC 3934</strain>
    </source>
</reference>
<dbReference type="CDD" id="cd00093">
    <property type="entry name" value="HTH_XRE"/>
    <property type="match status" value="1"/>
</dbReference>
<feature type="region of interest" description="Disordered" evidence="1">
    <location>
        <begin position="535"/>
        <end position="558"/>
    </location>
</feature>
<feature type="region of interest" description="Disordered" evidence="1">
    <location>
        <begin position="119"/>
        <end position="254"/>
    </location>
</feature>
<dbReference type="Proteomes" id="UP000325598">
    <property type="component" value="Unassembled WGS sequence"/>
</dbReference>
<accession>A0A5J4KZT6</accession>
<dbReference type="InterPro" id="IPR001387">
    <property type="entry name" value="Cro/C1-type_HTH"/>
</dbReference>
<dbReference type="OrthoDB" id="3359627at2"/>
<comment type="caution">
    <text evidence="4">The sequence shown here is derived from an EMBL/GenBank/DDBJ whole genome shotgun (WGS) entry which is preliminary data.</text>
</comment>
<organism evidence="4 5">
    <name type="scientific">Streptomyces angustmyceticus</name>
    <dbReference type="NCBI Taxonomy" id="285578"/>
    <lineage>
        <taxon>Bacteria</taxon>
        <taxon>Bacillati</taxon>
        <taxon>Actinomycetota</taxon>
        <taxon>Actinomycetes</taxon>
        <taxon>Kitasatosporales</taxon>
        <taxon>Streptomycetaceae</taxon>
        <taxon>Streptomyces</taxon>
    </lineage>
</organism>
<feature type="transmembrane region" description="Helical" evidence="2">
    <location>
        <begin position="260"/>
        <end position="282"/>
    </location>
</feature>
<dbReference type="RefSeq" id="WP_152104203.1">
    <property type="nucleotide sequence ID" value="NZ_BLAG01000004.1"/>
</dbReference>
<evidence type="ECO:0000256" key="2">
    <source>
        <dbReference type="SAM" id="Phobius"/>
    </source>
</evidence>
<feature type="region of interest" description="Disordered" evidence="1">
    <location>
        <begin position="84"/>
        <end position="106"/>
    </location>
</feature>
<dbReference type="SMART" id="SM00530">
    <property type="entry name" value="HTH_XRE"/>
    <property type="match status" value="1"/>
</dbReference>
<gene>
    <name evidence="4" type="ORF">San01_01530</name>
</gene>
<feature type="compositionally biased region" description="Low complexity" evidence="1">
    <location>
        <begin position="119"/>
        <end position="159"/>
    </location>
</feature>
<evidence type="ECO:0000256" key="1">
    <source>
        <dbReference type="SAM" id="MobiDB-lite"/>
    </source>
</evidence>
<dbReference type="EMBL" id="BLAG01000004">
    <property type="protein sequence ID" value="GES27667.1"/>
    <property type="molecule type" value="Genomic_DNA"/>
</dbReference>
<dbReference type="AlphaFoldDB" id="A0A5J4KZT6"/>
<feature type="compositionally biased region" description="Polar residues" evidence="1">
    <location>
        <begin position="326"/>
        <end position="341"/>
    </location>
</feature>
<feature type="compositionally biased region" description="Basic and acidic residues" evidence="1">
    <location>
        <begin position="342"/>
        <end position="358"/>
    </location>
</feature>
<keyword evidence="2" id="KW-1133">Transmembrane helix</keyword>
<keyword evidence="2" id="KW-0812">Transmembrane</keyword>
<protein>
    <recommendedName>
        <fullName evidence="3">HTH cro/C1-type domain-containing protein</fullName>
    </recommendedName>
</protein>
<name>A0A5J4KZT6_9ACTN</name>
<dbReference type="Gene3D" id="1.10.260.40">
    <property type="entry name" value="lambda repressor-like DNA-binding domains"/>
    <property type="match status" value="1"/>
</dbReference>
<feature type="compositionally biased region" description="Basic and acidic residues" evidence="1">
    <location>
        <begin position="299"/>
        <end position="310"/>
    </location>
</feature>
<evidence type="ECO:0000259" key="3">
    <source>
        <dbReference type="PROSITE" id="PS50943"/>
    </source>
</evidence>
<evidence type="ECO:0000313" key="4">
    <source>
        <dbReference type="EMBL" id="GES27667.1"/>
    </source>
</evidence>
<dbReference type="GO" id="GO:0003677">
    <property type="term" value="F:DNA binding"/>
    <property type="evidence" value="ECO:0007669"/>
    <property type="project" value="InterPro"/>
</dbReference>
<dbReference type="SUPFAM" id="SSF47413">
    <property type="entry name" value="lambda repressor-like DNA-binding domains"/>
    <property type="match status" value="1"/>
</dbReference>
<dbReference type="InterPro" id="IPR010982">
    <property type="entry name" value="Lambda_DNA-bd_dom_sf"/>
</dbReference>
<feature type="region of interest" description="Disordered" evidence="1">
    <location>
        <begin position="285"/>
        <end position="367"/>
    </location>
</feature>
<evidence type="ECO:0000313" key="5">
    <source>
        <dbReference type="Proteomes" id="UP000325598"/>
    </source>
</evidence>
<keyword evidence="5" id="KW-1185">Reference proteome</keyword>
<dbReference type="GeneID" id="96756186"/>
<sequence length="558" mass="57399">MGAAEEAAGVAALLKEWKDRSGYSYGVLAKRLHMSTSTLHRYCNGDAVPTEYAPLERLARLCRATPDELVELHRRWILADEARRRERDRRQGGGEAGAPAGANGERVAGSGLVTAAGAASAPRTASVPEPVTGGAAAVRGTGAGHGSESAESAVESGATSGPGTGTGANSRPQARDAASSRLRAGSGTDAHSASDTEAEAGRDTVPPTASAEAASTSVSTTAAVPATAPPSDADAGEVAEVTPEGRTVRRRPPAGNRRRIALTAGIAVAAVAASAALLAGLVSDGGDREAASGAAAARTNDDGKPTRPGDGRSASASAKPHGEGSVSPTPTWSHTPGSRTSGRSDDRATSPDAADRDGLPVSVDVRPYTWEDPCSQRYLVDRKPGEMPPPPPEQDARGWIAALGAVSADSQRVQMSVQGVGGKTVILHALRVRVVGSAAPPAWTAYSMGVGCGGGIKPKSLSVSLDAAQPRITPQNGQPDFPYRTSESDPEVFQVIARAGSRDVRWYMELEWSSGNRHGTLRIDDNGEPFHTSGMAGRPQYDYPLGGSKWIPAPEENG</sequence>